<dbReference type="EC" id="2.7.7.49" evidence="3"/>
<dbReference type="InterPro" id="IPR036875">
    <property type="entry name" value="Znf_CCHC_sf"/>
</dbReference>
<evidence type="ECO:0000256" key="1">
    <source>
        <dbReference type="PROSITE-ProRule" id="PRU00047"/>
    </source>
</evidence>
<name>A0A2P6P4E8_ROSCH</name>
<dbReference type="EMBL" id="PDCK01000045">
    <property type="protein sequence ID" value="PRQ16817.1"/>
    <property type="molecule type" value="Genomic_DNA"/>
</dbReference>
<evidence type="ECO:0000313" key="4">
    <source>
        <dbReference type="Proteomes" id="UP000238479"/>
    </source>
</evidence>
<dbReference type="Gene3D" id="4.10.60.10">
    <property type="entry name" value="Zinc finger, CCHC-type"/>
    <property type="match status" value="1"/>
</dbReference>
<organism evidence="3 4">
    <name type="scientific">Rosa chinensis</name>
    <name type="common">China rose</name>
    <dbReference type="NCBI Taxonomy" id="74649"/>
    <lineage>
        <taxon>Eukaryota</taxon>
        <taxon>Viridiplantae</taxon>
        <taxon>Streptophyta</taxon>
        <taxon>Embryophyta</taxon>
        <taxon>Tracheophyta</taxon>
        <taxon>Spermatophyta</taxon>
        <taxon>Magnoliopsida</taxon>
        <taxon>eudicotyledons</taxon>
        <taxon>Gunneridae</taxon>
        <taxon>Pentapetalae</taxon>
        <taxon>rosids</taxon>
        <taxon>fabids</taxon>
        <taxon>Rosales</taxon>
        <taxon>Rosaceae</taxon>
        <taxon>Rosoideae</taxon>
        <taxon>Rosoideae incertae sedis</taxon>
        <taxon>Rosa</taxon>
    </lineage>
</organism>
<keyword evidence="3" id="KW-0548">Nucleotidyltransferase</keyword>
<accession>A0A2P6P4E8</accession>
<gene>
    <name evidence="3" type="ORF">RchiOBHm_Chr7g0188321</name>
</gene>
<evidence type="ECO:0000259" key="2">
    <source>
        <dbReference type="PROSITE" id="PS50158"/>
    </source>
</evidence>
<feature type="domain" description="CCHC-type" evidence="2">
    <location>
        <begin position="250"/>
        <end position="264"/>
    </location>
</feature>
<dbReference type="PANTHER" id="PTHR35317:SF42">
    <property type="entry name" value="RETROTRANSPOSON GAG DOMAIN-CONTAINING PROTEIN"/>
    <property type="match status" value="1"/>
</dbReference>
<dbReference type="PROSITE" id="PS50158">
    <property type="entry name" value="ZF_CCHC"/>
    <property type="match status" value="1"/>
</dbReference>
<dbReference type="AlphaFoldDB" id="A0A2P6P4E8"/>
<proteinExistence type="predicted"/>
<dbReference type="Proteomes" id="UP000238479">
    <property type="component" value="Chromosome 7"/>
</dbReference>
<keyword evidence="1" id="KW-0863">Zinc-finger</keyword>
<keyword evidence="1" id="KW-0862">Zinc</keyword>
<dbReference type="Pfam" id="PF00098">
    <property type="entry name" value="zf-CCHC"/>
    <property type="match status" value="1"/>
</dbReference>
<evidence type="ECO:0000313" key="3">
    <source>
        <dbReference type="EMBL" id="PRQ16817.1"/>
    </source>
</evidence>
<dbReference type="PANTHER" id="PTHR35317">
    <property type="entry name" value="OS04G0629600 PROTEIN"/>
    <property type="match status" value="1"/>
</dbReference>
<dbReference type="InterPro" id="IPR001878">
    <property type="entry name" value="Znf_CCHC"/>
</dbReference>
<dbReference type="SMART" id="SM00343">
    <property type="entry name" value="ZnF_C2HC"/>
    <property type="match status" value="1"/>
</dbReference>
<sequence length="284" mass="32523">MAPNTEEGITYMNLNNIQMLTGSNFKAWKSGVEFYLMMHDNMDLCFTDIEPYGVDATSSSDDKKYYRDWHRSNYRAKNVMRTTMSDTVRGSIEEPVLAVDYMEAIAEKFKESNKAEAARLSKEMNELKYTGSGGVRQHILKLTELNTRLRDLDLGVKDDQLVHNALDSLPSSFNTLRTSYNAQKESWTLNELIAICVDEESRMKKEKQPSTSVNLVEKPKKQNKFKPKKTIAKPSGNTAAAKVNKPFKFKCYFCKKVGHMKKDCTGFKAWLVKKGIHRDEEAKK</sequence>
<keyword evidence="3" id="KW-0695">RNA-directed DNA polymerase</keyword>
<reference evidence="3 4" key="1">
    <citation type="journal article" date="2018" name="Nat. Genet.">
        <title>The Rosa genome provides new insights in the design of modern roses.</title>
        <authorList>
            <person name="Bendahmane M."/>
        </authorList>
    </citation>
    <scope>NUCLEOTIDE SEQUENCE [LARGE SCALE GENOMIC DNA]</scope>
    <source>
        <strain evidence="4">cv. Old Blush</strain>
    </source>
</reference>
<protein>
    <submittedName>
        <fullName evidence="3">Putative RNA-directed DNA polymerase</fullName>
        <ecNumber evidence="3">2.7.7.49</ecNumber>
    </submittedName>
</protein>
<dbReference type="STRING" id="74649.A0A2P6P4E8"/>
<comment type="caution">
    <text evidence="3">The sequence shown here is derived from an EMBL/GenBank/DDBJ whole genome shotgun (WGS) entry which is preliminary data.</text>
</comment>
<dbReference type="SUPFAM" id="SSF57756">
    <property type="entry name" value="Retrovirus zinc finger-like domains"/>
    <property type="match status" value="1"/>
</dbReference>
<keyword evidence="4" id="KW-1185">Reference proteome</keyword>
<dbReference type="GO" id="GO:0003676">
    <property type="term" value="F:nucleic acid binding"/>
    <property type="evidence" value="ECO:0007669"/>
    <property type="project" value="InterPro"/>
</dbReference>
<dbReference type="OMA" id="IESAIMG"/>
<keyword evidence="1" id="KW-0479">Metal-binding</keyword>
<keyword evidence="3" id="KW-0808">Transferase</keyword>
<dbReference type="GO" id="GO:0003964">
    <property type="term" value="F:RNA-directed DNA polymerase activity"/>
    <property type="evidence" value="ECO:0007669"/>
    <property type="project" value="UniProtKB-KW"/>
</dbReference>
<dbReference type="Gramene" id="PRQ16817">
    <property type="protein sequence ID" value="PRQ16817"/>
    <property type="gene ID" value="RchiOBHm_Chr7g0188321"/>
</dbReference>
<dbReference type="GO" id="GO:0008270">
    <property type="term" value="F:zinc ion binding"/>
    <property type="evidence" value="ECO:0007669"/>
    <property type="project" value="UniProtKB-KW"/>
</dbReference>
<dbReference type="Pfam" id="PF14223">
    <property type="entry name" value="Retrotran_gag_2"/>
    <property type="match status" value="1"/>
</dbReference>